<dbReference type="NCBIfam" id="TIGR04183">
    <property type="entry name" value="Por_Secre_tail"/>
    <property type="match status" value="1"/>
</dbReference>
<dbReference type="EMBL" id="JAUFQH010000010">
    <property type="protein sequence ID" value="MDN3620154.1"/>
    <property type="molecule type" value="Genomic_DNA"/>
</dbReference>
<evidence type="ECO:0000313" key="3">
    <source>
        <dbReference type="EMBL" id="MDN3620154.1"/>
    </source>
</evidence>
<gene>
    <name evidence="3" type="ORF">QWY81_11880</name>
</gene>
<keyword evidence="1" id="KW-0732">Signal</keyword>
<feature type="domain" description="Secretion system C-terminal sorting" evidence="2">
    <location>
        <begin position="1209"/>
        <end position="1277"/>
    </location>
</feature>
<proteinExistence type="predicted"/>
<dbReference type="InterPro" id="IPR026444">
    <property type="entry name" value="Secre_tail"/>
</dbReference>
<reference evidence="3 4" key="1">
    <citation type="journal article" date="2014" name="Int. J. Syst. Evol. Microbiol.">
        <title>Complete genome sequence of Corynebacterium casei LMG S-19264T (=DSM 44701T), isolated from a smear-ripened cheese.</title>
        <authorList>
            <consortium name="US DOE Joint Genome Institute (JGI-PGF)"/>
            <person name="Walter F."/>
            <person name="Albersmeier A."/>
            <person name="Kalinowski J."/>
            <person name="Ruckert C."/>
        </authorList>
    </citation>
    <scope>NUCLEOTIDE SEQUENCE [LARGE SCALE GENOMIC DNA]</scope>
    <source>
        <strain evidence="3 4">CECT 8670</strain>
    </source>
</reference>
<evidence type="ECO:0000259" key="2">
    <source>
        <dbReference type="Pfam" id="PF18962"/>
    </source>
</evidence>
<dbReference type="RefSeq" id="WP_261973276.1">
    <property type="nucleotide sequence ID" value="NZ_CP103460.1"/>
</dbReference>
<protein>
    <submittedName>
        <fullName evidence="3">T9SS type A sorting domain-containing protein</fullName>
    </submittedName>
</protein>
<accession>A0AAJ1VHA0</accession>
<name>A0AAJ1VHA0_9FLAO</name>
<evidence type="ECO:0000256" key="1">
    <source>
        <dbReference type="ARBA" id="ARBA00022729"/>
    </source>
</evidence>
<dbReference type="Proteomes" id="UP001228636">
    <property type="component" value="Unassembled WGS sequence"/>
</dbReference>
<comment type="caution">
    <text evidence="3">The sequence shown here is derived from an EMBL/GenBank/DDBJ whole genome shotgun (WGS) entry which is preliminary data.</text>
</comment>
<sequence>MYKKITILTAALFSYFVGFSQTTLKITEIWSGNSKGNNLTGDWFEITNTGSEAWTPAMGDLYFIDDRDEIDYIDDAVLINGIAVIKPGESIIAIKDEDATEFTSVWDDVYDLTDVQIGTHDGKGLGKGGDVVNLFISKTVPTDNSTRVDSAAYPDTEANPGQSYDVTKGTFSVIGEAPYVPVATAANDEGEAAIASPGNTGSTAPNLQITEIWSGNGKGDNLTGDWFEITNTGSGVWTSAEGNLYYVDDRDEIDYVDDAVMLNGVTIIQPGESIIAIKDENSTEFIAVWESVYSLTNVQIATHDGKGLGGGGDTVNLFVSTTTPTDNSTRVDSEAYPDTATNPGQSYDVTKGSFSILGEGPFVPAATAVNNEGESAIGSPGNLEKVAASTINIVVDTANLTSFLDVSETNAGFVSGVVNDATDPASTIGIPFLISDSNTALSDLTVSVNSSNEAVVSNSNLVLTGASGERLLKIIPSTFGFSTITITVKDTEDNAATYTINYAASAASITPNTSRFHTGSADGSTGIAIDDDYIWIGDDEDQTIRLYNANQSGLPVKEIDFNSFLGSTKEADLEGSFRLDDTIYWIGSTAEADRSVIFTTTLSGTGATSNLTYNDKYNSLQEDLLNWDENNLHGLGANYFQLSTVLEVEALALAPNSTTTAYLGLRSSTVENKAIVIPVTNFTSLPGMEAGSATFGTPMLLDLAGRSLRSMECNENGCILIGGPFGTKTDFKVYTWTGNDADQPELRNADLTALNANGSFEGLVSLPNSTFLGTDGDADTVKLLVDLGATVIYNDGEENKGLRDQWKKFRSDVVTLGTVGTPFIKTPVINEFVIDHSGTDTREFIEIYGDAYTDYSNYTIVEIEGDSGNTGLIDDATFTVGTTDENGYWTTPFQENILENGATTFLLVKDYTGTLGDDIDTNDDGTIDTTYWSAILDGIASSESQTGDLVYALDLASGFDGNENQVGGASRVPNGVDTDSTSDWVRNDYNGEGFNGFTGTPVEGEAINTPNSYNKLVGPVLNITEIWPGNGEGDNLTADWFEITNNGPLPWTTELGGLYFDDDSQDPASAVLISGITSIQPGESVIAVDASDTDNYISVWGGAYSISDVQIGTYAGAGLSGGGDAVTLWIGEPTTVGTIVDFETYPDTASNPGQSYDVEKAGFSEINKAPYFANATAVNDANEAAIGSPGNKGTVLSVNSNAVNTVKTFPIPFDDKLHLQLNTSTNITIASVKIIDMLGAVVFNEKMDVSTGKVTLDNMARLHSGVYVLQIAELNTTLKIVKK</sequence>
<organism evidence="3 4">
    <name type="scientific">Polaribacter sejongensis</name>
    <dbReference type="NCBI Taxonomy" id="985043"/>
    <lineage>
        <taxon>Bacteria</taxon>
        <taxon>Pseudomonadati</taxon>
        <taxon>Bacteroidota</taxon>
        <taxon>Flavobacteriia</taxon>
        <taxon>Flavobacteriales</taxon>
        <taxon>Flavobacteriaceae</taxon>
    </lineage>
</organism>
<evidence type="ECO:0000313" key="4">
    <source>
        <dbReference type="Proteomes" id="UP001228636"/>
    </source>
</evidence>
<dbReference type="Pfam" id="PF18962">
    <property type="entry name" value="Por_Secre_tail"/>
    <property type="match status" value="1"/>
</dbReference>